<dbReference type="AlphaFoldDB" id="A0A645EJS1"/>
<organism evidence="1">
    <name type="scientific">bioreactor metagenome</name>
    <dbReference type="NCBI Taxonomy" id="1076179"/>
    <lineage>
        <taxon>unclassified sequences</taxon>
        <taxon>metagenomes</taxon>
        <taxon>ecological metagenomes</taxon>
    </lineage>
</organism>
<protein>
    <submittedName>
        <fullName evidence="1">Uncharacterized protein</fullName>
    </submittedName>
</protein>
<accession>A0A645EJS1</accession>
<name>A0A645EJS1_9ZZZZ</name>
<comment type="caution">
    <text evidence="1">The sequence shown here is derived from an EMBL/GenBank/DDBJ whole genome shotgun (WGS) entry which is preliminary data.</text>
</comment>
<gene>
    <name evidence="1" type="ORF">SDC9_149445</name>
</gene>
<proteinExistence type="predicted"/>
<evidence type="ECO:0000313" key="1">
    <source>
        <dbReference type="EMBL" id="MPN02231.1"/>
    </source>
</evidence>
<dbReference type="EMBL" id="VSSQ01048184">
    <property type="protein sequence ID" value="MPN02231.1"/>
    <property type="molecule type" value="Genomic_DNA"/>
</dbReference>
<sequence length="118" mass="13448">MRKLVGPFPGFDHRPYGAFVQGSDIDHQSAADRGDLGRLFDVVGHDGRSSAGQNDIGAVVHRYIIGDRVHQRRFGFYIFQDFFEHMFFPPFTRIHTMPMITITGRVLPITVSTDINKR</sequence>
<reference evidence="1" key="1">
    <citation type="submission" date="2019-08" db="EMBL/GenBank/DDBJ databases">
        <authorList>
            <person name="Kucharzyk K."/>
            <person name="Murdoch R.W."/>
            <person name="Higgins S."/>
            <person name="Loffler F."/>
        </authorList>
    </citation>
    <scope>NUCLEOTIDE SEQUENCE</scope>
</reference>